<dbReference type="SUPFAM" id="SSF53474">
    <property type="entry name" value="alpha/beta-Hydrolases"/>
    <property type="match status" value="1"/>
</dbReference>
<protein>
    <submittedName>
        <fullName evidence="2">Alpha/beta hydrolase</fullName>
    </submittedName>
</protein>
<sequence>MASTEETEEFDAWDIRESGPADAPHGVLLLPGGLCSTVFYEDVMAEPALADAPVRLVAATIPGFAHTPPPRDLSMENYAALVGALADRHGCGTAVGHSFGANILLEAAAAGHFSGPLVLLSPTFSRADEATEFSVADRIGRVPGVGALTWTALLRLAPRMMSHQLPEARREVLVADLRNNDTGLCRRLIRHYFDYLDRHGSLVPRLRSAQVPTWVVFGEHDEIGLAEEEVAGLDAEPGITLVTVPDSGHLLMVDQPALVAELIARVALGRGGTADPR</sequence>
<dbReference type="PANTHER" id="PTHR43798">
    <property type="entry name" value="MONOACYLGLYCEROL LIPASE"/>
    <property type="match status" value="1"/>
</dbReference>
<accession>A0AAU8K6V2</accession>
<dbReference type="PANTHER" id="PTHR43798:SF33">
    <property type="entry name" value="HYDROLASE, PUTATIVE (AFU_ORTHOLOGUE AFUA_2G14860)-RELATED"/>
    <property type="match status" value="1"/>
</dbReference>
<dbReference type="AlphaFoldDB" id="A0AAU8K6V2"/>
<keyword evidence="2" id="KW-0378">Hydrolase</keyword>
<dbReference type="KEGG" id="kcm:ABWK59_31895"/>
<dbReference type="EMBL" id="CP159872">
    <property type="protein sequence ID" value="XCM83200.1"/>
    <property type="molecule type" value="Genomic_DNA"/>
</dbReference>
<evidence type="ECO:0000259" key="1">
    <source>
        <dbReference type="Pfam" id="PF12697"/>
    </source>
</evidence>
<name>A0AAU8K6V2_9ACTN</name>
<proteinExistence type="predicted"/>
<dbReference type="InterPro" id="IPR050266">
    <property type="entry name" value="AB_hydrolase_sf"/>
</dbReference>
<dbReference type="InterPro" id="IPR029058">
    <property type="entry name" value="AB_hydrolase_fold"/>
</dbReference>
<evidence type="ECO:0000313" key="2">
    <source>
        <dbReference type="EMBL" id="XCM83200.1"/>
    </source>
</evidence>
<feature type="domain" description="AB hydrolase-1" evidence="1">
    <location>
        <begin position="27"/>
        <end position="261"/>
    </location>
</feature>
<dbReference type="GO" id="GO:0016020">
    <property type="term" value="C:membrane"/>
    <property type="evidence" value="ECO:0007669"/>
    <property type="project" value="TreeGrafter"/>
</dbReference>
<dbReference type="Gene3D" id="3.40.50.1820">
    <property type="entry name" value="alpha/beta hydrolase"/>
    <property type="match status" value="1"/>
</dbReference>
<dbReference type="InterPro" id="IPR000073">
    <property type="entry name" value="AB_hydrolase_1"/>
</dbReference>
<reference evidence="2" key="1">
    <citation type="submission" date="2024-06" db="EMBL/GenBank/DDBJ databases">
        <title>The genome sequences of Kitasatospora sp. strain HUAS MG31.</title>
        <authorList>
            <person name="Mo P."/>
        </authorList>
    </citation>
    <scope>NUCLEOTIDE SEQUENCE</scope>
    <source>
        <strain evidence="2">HUAS MG31</strain>
    </source>
</reference>
<dbReference type="GO" id="GO:0016787">
    <property type="term" value="F:hydrolase activity"/>
    <property type="evidence" value="ECO:0007669"/>
    <property type="project" value="UniProtKB-KW"/>
</dbReference>
<dbReference type="Pfam" id="PF12697">
    <property type="entry name" value="Abhydrolase_6"/>
    <property type="match status" value="1"/>
</dbReference>
<gene>
    <name evidence="2" type="ORF">ABWK59_31895</name>
</gene>
<dbReference type="RefSeq" id="WP_354644135.1">
    <property type="nucleotide sequence ID" value="NZ_CP159872.1"/>
</dbReference>
<organism evidence="2">
    <name type="scientific">Kitasatospora camelliae</name>
    <dbReference type="NCBI Taxonomy" id="3156397"/>
    <lineage>
        <taxon>Bacteria</taxon>
        <taxon>Bacillati</taxon>
        <taxon>Actinomycetota</taxon>
        <taxon>Actinomycetes</taxon>
        <taxon>Kitasatosporales</taxon>
        <taxon>Streptomycetaceae</taxon>
        <taxon>Kitasatospora</taxon>
    </lineage>
</organism>